<dbReference type="InterPro" id="IPR010287">
    <property type="entry name" value="DUF892_YciF-like"/>
</dbReference>
<dbReference type="InterPro" id="IPR012347">
    <property type="entry name" value="Ferritin-like"/>
</dbReference>
<keyword evidence="2" id="KW-1185">Reference proteome</keyword>
<dbReference type="Proteomes" id="UP001595892">
    <property type="component" value="Unassembled WGS sequence"/>
</dbReference>
<protein>
    <submittedName>
        <fullName evidence="1">Ferritin-like domain-containing protein</fullName>
    </submittedName>
</protein>
<organism evidence="1 2">
    <name type="scientific">Coralloluteibacterium thermophilum</name>
    <dbReference type="NCBI Taxonomy" id="2707049"/>
    <lineage>
        <taxon>Bacteria</taxon>
        <taxon>Pseudomonadati</taxon>
        <taxon>Pseudomonadota</taxon>
        <taxon>Gammaproteobacteria</taxon>
        <taxon>Lysobacterales</taxon>
        <taxon>Lysobacteraceae</taxon>
        <taxon>Coralloluteibacterium</taxon>
    </lineage>
</organism>
<dbReference type="EMBL" id="JBHSGG010000035">
    <property type="protein sequence ID" value="MFC4729067.1"/>
    <property type="molecule type" value="Genomic_DNA"/>
</dbReference>
<reference evidence="2" key="1">
    <citation type="journal article" date="2019" name="Int. J. Syst. Evol. Microbiol.">
        <title>The Global Catalogue of Microorganisms (GCM) 10K type strain sequencing project: providing services to taxonomists for standard genome sequencing and annotation.</title>
        <authorList>
            <consortium name="The Broad Institute Genomics Platform"/>
            <consortium name="The Broad Institute Genome Sequencing Center for Infectious Disease"/>
            <person name="Wu L."/>
            <person name="Ma J."/>
        </authorList>
    </citation>
    <scope>NUCLEOTIDE SEQUENCE [LARGE SCALE GENOMIC DNA]</scope>
    <source>
        <strain evidence="2">CGMCC 1.13574</strain>
    </source>
</reference>
<comment type="caution">
    <text evidence="1">The sequence shown here is derived from an EMBL/GenBank/DDBJ whole genome shotgun (WGS) entry which is preliminary data.</text>
</comment>
<dbReference type="InterPro" id="IPR009078">
    <property type="entry name" value="Ferritin-like_SF"/>
</dbReference>
<gene>
    <name evidence="1" type="ORF">ACFO3Q_12905</name>
</gene>
<dbReference type="Pfam" id="PF05974">
    <property type="entry name" value="DUF892"/>
    <property type="match status" value="1"/>
</dbReference>
<dbReference type="SUPFAM" id="SSF47240">
    <property type="entry name" value="Ferritin-like"/>
    <property type="match status" value="1"/>
</dbReference>
<evidence type="ECO:0000313" key="2">
    <source>
        <dbReference type="Proteomes" id="UP001595892"/>
    </source>
</evidence>
<dbReference type="CDD" id="cd00657">
    <property type="entry name" value="Ferritin_like"/>
    <property type="match status" value="1"/>
</dbReference>
<sequence>MATDPKERLLQWLRDAHAMEAQAETMLKAQSERIKHYPALEARIAEHIKETEGQKQLLEGCITRLGGSIPTMKDAAGKMMATFQGLGGAMMSDEVVKGMGISYAFEHLEQATYRALIAAADACGDAETRRVCEQILEQEEAMGRWLAENQAQVVQAFLARDAAPDTEAKR</sequence>
<accession>A0ABV9NL53</accession>
<proteinExistence type="predicted"/>
<dbReference type="RefSeq" id="WP_377005137.1">
    <property type="nucleotide sequence ID" value="NZ_JBHSGG010000035.1"/>
</dbReference>
<dbReference type="Gene3D" id="1.20.1260.10">
    <property type="match status" value="1"/>
</dbReference>
<evidence type="ECO:0000313" key="1">
    <source>
        <dbReference type="EMBL" id="MFC4729067.1"/>
    </source>
</evidence>
<name>A0ABV9NL53_9GAMM</name>